<protein>
    <recommendedName>
        <fullName evidence="2">Molybdopterin molybdenumtransferase</fullName>
        <ecNumber evidence="2">2.10.1.1</ecNumber>
    </recommendedName>
</protein>
<evidence type="ECO:0000259" key="5">
    <source>
        <dbReference type="Pfam" id="PF03454"/>
    </source>
</evidence>
<evidence type="ECO:0000256" key="3">
    <source>
        <dbReference type="SAM" id="MobiDB-lite"/>
    </source>
</evidence>
<dbReference type="Pfam" id="PF03454">
    <property type="entry name" value="MoeA_C"/>
    <property type="match status" value="1"/>
</dbReference>
<feature type="compositionally biased region" description="Low complexity" evidence="3">
    <location>
        <begin position="14"/>
        <end position="24"/>
    </location>
</feature>
<dbReference type="EMBL" id="CP025570">
    <property type="protein sequence ID" value="AZZ40024.1"/>
    <property type="molecule type" value="Genomic_DNA"/>
</dbReference>
<dbReference type="Pfam" id="PF03453">
    <property type="entry name" value="MoeA_N"/>
    <property type="match status" value="1"/>
</dbReference>
<dbReference type="GO" id="GO:0005829">
    <property type="term" value="C:cytosol"/>
    <property type="evidence" value="ECO:0007669"/>
    <property type="project" value="TreeGrafter"/>
</dbReference>
<keyword evidence="2" id="KW-0500">Molybdenum</keyword>
<feature type="domain" description="MoeA C-terminal" evidence="5">
    <location>
        <begin position="366"/>
        <end position="419"/>
    </location>
</feature>
<dbReference type="Gene3D" id="2.170.190.11">
    <property type="entry name" value="Molybdopterin biosynthesis moea protein, domain 3"/>
    <property type="match status" value="1"/>
</dbReference>
<dbReference type="SUPFAM" id="SSF63882">
    <property type="entry name" value="MoeA N-terminal region -like"/>
    <property type="match status" value="1"/>
</dbReference>
<dbReference type="Proteomes" id="UP000285875">
    <property type="component" value="Chromosome"/>
</dbReference>
<dbReference type="GO" id="GO:0061599">
    <property type="term" value="F:molybdopterin molybdotransferase activity"/>
    <property type="evidence" value="ECO:0007669"/>
    <property type="project" value="UniProtKB-UniRule"/>
</dbReference>
<gene>
    <name evidence="6" type="ORF">C0Z10_09990</name>
</gene>
<dbReference type="InterPro" id="IPR005111">
    <property type="entry name" value="MoeA_C_domain_IV"/>
</dbReference>
<keyword evidence="2" id="KW-0460">Magnesium</keyword>
<dbReference type="InterPro" id="IPR036688">
    <property type="entry name" value="MoeA_C_domain_IV_sf"/>
</dbReference>
<feature type="region of interest" description="Disordered" evidence="3">
    <location>
        <begin position="1"/>
        <end position="33"/>
    </location>
</feature>
<dbReference type="PANTHER" id="PTHR10192">
    <property type="entry name" value="MOLYBDOPTERIN BIOSYNTHESIS PROTEIN"/>
    <property type="match status" value="1"/>
</dbReference>
<comment type="catalytic activity">
    <reaction evidence="2">
        <text>adenylyl-molybdopterin + molybdate = Mo-molybdopterin + AMP + H(+)</text>
        <dbReference type="Rhea" id="RHEA:35047"/>
        <dbReference type="ChEBI" id="CHEBI:15378"/>
        <dbReference type="ChEBI" id="CHEBI:36264"/>
        <dbReference type="ChEBI" id="CHEBI:62727"/>
        <dbReference type="ChEBI" id="CHEBI:71302"/>
        <dbReference type="ChEBI" id="CHEBI:456215"/>
    </reaction>
</comment>
<dbReference type="AlphaFoldDB" id="A0A3Q9ULU0"/>
<reference evidence="7" key="1">
    <citation type="submission" date="2017-12" db="EMBL/GenBank/DDBJ databases">
        <title>Whole genome sequencing of Acidipropionibacterium jensenii strains JS279 and JS280.</title>
        <authorList>
            <person name="Deptula P."/>
            <person name="Laine P."/>
            <person name="Smolander O.-P."/>
            <person name="Paulin L."/>
            <person name="Auvinen P."/>
            <person name="Varmanen P."/>
        </authorList>
    </citation>
    <scope>NUCLEOTIDE SEQUENCE [LARGE SCALE GENOMIC DNA]</scope>
    <source>
        <strain evidence="7">JS280</strain>
    </source>
</reference>
<dbReference type="RefSeq" id="WP_097799273.1">
    <property type="nucleotide sequence ID" value="NZ_CP025570.1"/>
</dbReference>
<dbReference type="KEGG" id="aji:C0Z10_09990"/>
<dbReference type="GO" id="GO:0046872">
    <property type="term" value="F:metal ion binding"/>
    <property type="evidence" value="ECO:0007669"/>
    <property type="project" value="UniProtKB-UniRule"/>
</dbReference>
<dbReference type="PANTHER" id="PTHR10192:SF5">
    <property type="entry name" value="GEPHYRIN"/>
    <property type="match status" value="1"/>
</dbReference>
<evidence type="ECO:0000313" key="7">
    <source>
        <dbReference type="Proteomes" id="UP000285875"/>
    </source>
</evidence>
<evidence type="ECO:0000313" key="6">
    <source>
        <dbReference type="EMBL" id="AZZ40024.1"/>
    </source>
</evidence>
<name>A0A3Q9ULU0_9ACTN</name>
<dbReference type="NCBIfam" id="NF045515">
    <property type="entry name" value="Glp_gephyrin"/>
    <property type="match status" value="1"/>
</dbReference>
<dbReference type="EC" id="2.10.1.1" evidence="2"/>
<comment type="function">
    <text evidence="2">Catalyzes the insertion of molybdate into adenylated molybdopterin with the concomitant release of AMP.</text>
</comment>
<keyword evidence="2" id="KW-0479">Metal-binding</keyword>
<comment type="similarity">
    <text evidence="2">Belongs to the MoeA family.</text>
</comment>
<keyword evidence="2" id="KW-0808">Transferase</keyword>
<dbReference type="Gene3D" id="2.40.340.10">
    <property type="entry name" value="MoeA, C-terminal, domain IV"/>
    <property type="match status" value="1"/>
</dbReference>
<dbReference type="SUPFAM" id="SSF53218">
    <property type="entry name" value="Molybdenum cofactor biosynthesis proteins"/>
    <property type="match status" value="1"/>
</dbReference>
<dbReference type="UniPathway" id="UPA00344"/>
<keyword evidence="1 2" id="KW-0501">Molybdenum cofactor biosynthesis</keyword>
<comment type="cofactor">
    <cofactor evidence="2">
        <name>Mg(2+)</name>
        <dbReference type="ChEBI" id="CHEBI:18420"/>
    </cofactor>
</comment>
<feature type="domain" description="MoeA N-terminal and linker" evidence="4">
    <location>
        <begin position="34"/>
        <end position="190"/>
    </location>
</feature>
<evidence type="ECO:0000256" key="1">
    <source>
        <dbReference type="ARBA" id="ARBA00023150"/>
    </source>
</evidence>
<organism evidence="6 7">
    <name type="scientific">Acidipropionibacterium jensenii</name>
    <dbReference type="NCBI Taxonomy" id="1749"/>
    <lineage>
        <taxon>Bacteria</taxon>
        <taxon>Bacillati</taxon>
        <taxon>Actinomycetota</taxon>
        <taxon>Actinomycetes</taxon>
        <taxon>Propionibacteriales</taxon>
        <taxon>Propionibacteriaceae</taxon>
        <taxon>Acidipropionibacterium</taxon>
    </lineage>
</organism>
<dbReference type="InterPro" id="IPR038987">
    <property type="entry name" value="MoeA-like"/>
</dbReference>
<proteinExistence type="inferred from homology"/>
<dbReference type="SUPFAM" id="SSF63867">
    <property type="entry name" value="MoeA C-terminal domain-like"/>
    <property type="match status" value="1"/>
</dbReference>
<dbReference type="InterPro" id="IPR005110">
    <property type="entry name" value="MoeA_linker/N"/>
</dbReference>
<evidence type="ECO:0000256" key="2">
    <source>
        <dbReference type="RuleBase" id="RU365090"/>
    </source>
</evidence>
<comment type="pathway">
    <text evidence="2">Cofactor biosynthesis; molybdopterin biosynthesis.</text>
</comment>
<sequence length="425" mass="43943">MALFRKKKTDEETPLGAPLALPGAPDDDENGRRSLEDHRDFLLSLVKPLAPFGLSIGDSLGLELCEDVPSPVDVPRTTTSVIDGFALDSAVTTRAGNPYPVVLQVDRRPPSPVVQGTAVVVRAGDPLPAGVDCVVPEESLDADGQVSLTAAVHPWSGCRLAGSDFAAGDPIVSRGRILHPATIALLADSGAGKVLARPRPRVVVLGTGGGKSGHDGVPLLDVTAHLISAAAAETGAHVWRVEADVSDTAALREAITDQLIRADLLLITSNRPAAARRDPVADLLPDLGATDFCQVAMDPGATQGFGLVGPDLVPVMVMPPGPGAALVSFHAFAAPLLRKLGGITVTARQTVEAEALDILAGPDTPVRFVPVVLRDRGGRSCASRAGRGDARELVDLSEADAFAVIPAGQGVDVGDTVTCWAVERD</sequence>
<evidence type="ECO:0000259" key="4">
    <source>
        <dbReference type="Pfam" id="PF03453"/>
    </source>
</evidence>
<dbReference type="Gene3D" id="3.90.105.10">
    <property type="entry name" value="Molybdopterin biosynthesis moea protein, domain 2"/>
    <property type="match status" value="1"/>
</dbReference>
<accession>A0A3Q9ULU0</accession>
<dbReference type="InterPro" id="IPR036425">
    <property type="entry name" value="MoaB/Mog-like_dom_sf"/>
</dbReference>
<dbReference type="GO" id="GO:0006777">
    <property type="term" value="P:Mo-molybdopterin cofactor biosynthetic process"/>
    <property type="evidence" value="ECO:0007669"/>
    <property type="project" value="UniProtKB-UniRule"/>
</dbReference>
<dbReference type="Gene3D" id="3.40.980.10">
    <property type="entry name" value="MoaB/Mog-like domain"/>
    <property type="match status" value="1"/>
</dbReference>
<dbReference type="InterPro" id="IPR036135">
    <property type="entry name" value="MoeA_linker/N_sf"/>
</dbReference>